<keyword evidence="7" id="KW-1185">Reference proteome</keyword>
<dbReference type="GO" id="GO:0005634">
    <property type="term" value="C:nucleus"/>
    <property type="evidence" value="ECO:0007669"/>
    <property type="project" value="UniProtKB-SubCell"/>
</dbReference>
<reference evidence="6 7" key="1">
    <citation type="submission" date="2023-11" db="EMBL/GenBank/DDBJ databases">
        <title>Halocaridina rubra genome assembly.</title>
        <authorList>
            <person name="Smith C."/>
        </authorList>
    </citation>
    <scope>NUCLEOTIDE SEQUENCE [LARGE SCALE GENOMIC DNA]</scope>
    <source>
        <strain evidence="6">EP-1</strain>
        <tissue evidence="6">Whole</tissue>
    </source>
</reference>
<evidence type="ECO:0000256" key="4">
    <source>
        <dbReference type="SAM" id="MobiDB-lite"/>
    </source>
</evidence>
<evidence type="ECO:0000256" key="3">
    <source>
        <dbReference type="SAM" id="Coils"/>
    </source>
</evidence>
<dbReference type="InterPro" id="IPR052324">
    <property type="entry name" value="NFATC2-Int_DNA_Repair"/>
</dbReference>
<accession>A0AAN8XB57</accession>
<evidence type="ECO:0000313" key="6">
    <source>
        <dbReference type="EMBL" id="KAK7075620.1"/>
    </source>
</evidence>
<dbReference type="Gene3D" id="3.10.20.90">
    <property type="entry name" value="Phosphatidylinositol 3-kinase Catalytic Subunit, Chain A, domain 1"/>
    <property type="match status" value="2"/>
</dbReference>
<dbReference type="GO" id="GO:0045944">
    <property type="term" value="P:positive regulation of transcription by RNA polymerase II"/>
    <property type="evidence" value="ECO:0007669"/>
    <property type="project" value="TreeGrafter"/>
</dbReference>
<gene>
    <name evidence="6" type="ORF">SK128_004942</name>
</gene>
<dbReference type="PANTHER" id="PTHR47187">
    <property type="entry name" value="NFATC2-INTERACTING PROTEIN"/>
    <property type="match status" value="1"/>
</dbReference>
<evidence type="ECO:0000313" key="7">
    <source>
        <dbReference type="Proteomes" id="UP001381693"/>
    </source>
</evidence>
<dbReference type="InterPro" id="IPR029071">
    <property type="entry name" value="Ubiquitin-like_domsf"/>
</dbReference>
<name>A0AAN8XB57_HALRR</name>
<sequence length="329" mass="37700">MSSSLKTTTPNSTEEATRRYDSCSDSDIEENIFATCYKEKRDVALASALKNLNSTKKRKAVKENITEIERCNENIKEKRNLHQKNGNSLSEDSQELDISFDLSNVKLSRSQQKRLKKDNKKAEMAADELFKQFSKLEAEAMQTTYIIDDDIIIDSDEEDLSALLTLFIRWESKLFRWTMRQFQKFATVYQEVAERFSVNVAQVLLCYNDKVIHPDSCPKDLKLSVGGIIEGGIQSKPELYKNLASTSTIRPHSPDAIPLKVQNADRKGTVTVYIKKQDKMIELMHRYVEAKNLELAKLRFSFDGTPLDPRDTPETLDLEGDECIDVYMI</sequence>
<comment type="subcellular location">
    <subcellularLocation>
        <location evidence="1">Nucleus</location>
    </subcellularLocation>
</comment>
<feature type="region of interest" description="Disordered" evidence="4">
    <location>
        <begin position="1"/>
        <end position="21"/>
    </location>
</feature>
<dbReference type="PANTHER" id="PTHR47187:SF1">
    <property type="entry name" value="NFATC2-INTERACTING PROTEIN"/>
    <property type="match status" value="1"/>
</dbReference>
<evidence type="ECO:0000256" key="1">
    <source>
        <dbReference type="ARBA" id="ARBA00004123"/>
    </source>
</evidence>
<dbReference type="InterPro" id="IPR022617">
    <property type="entry name" value="Rad60/SUMO-like_dom"/>
</dbReference>
<dbReference type="SUPFAM" id="SSF54236">
    <property type="entry name" value="Ubiquitin-like"/>
    <property type="match status" value="2"/>
</dbReference>
<feature type="compositionally biased region" description="Polar residues" evidence="4">
    <location>
        <begin position="1"/>
        <end position="14"/>
    </location>
</feature>
<feature type="domain" description="Ubiquitin-like" evidence="5">
    <location>
        <begin position="257"/>
        <end position="329"/>
    </location>
</feature>
<keyword evidence="3" id="KW-0175">Coiled coil</keyword>
<evidence type="ECO:0000256" key="2">
    <source>
        <dbReference type="ARBA" id="ARBA00023242"/>
    </source>
</evidence>
<evidence type="ECO:0000259" key="5">
    <source>
        <dbReference type="PROSITE" id="PS50053"/>
    </source>
</evidence>
<dbReference type="InterPro" id="IPR000626">
    <property type="entry name" value="Ubiquitin-like_dom"/>
</dbReference>
<dbReference type="EMBL" id="JAXCGZ010010339">
    <property type="protein sequence ID" value="KAK7075620.1"/>
    <property type="molecule type" value="Genomic_DNA"/>
</dbReference>
<dbReference type="AlphaFoldDB" id="A0AAN8XB57"/>
<keyword evidence="2" id="KW-0539">Nucleus</keyword>
<dbReference type="Pfam" id="PF11976">
    <property type="entry name" value="Rad60-SLD"/>
    <property type="match status" value="1"/>
</dbReference>
<organism evidence="6 7">
    <name type="scientific">Halocaridina rubra</name>
    <name type="common">Hawaiian red shrimp</name>
    <dbReference type="NCBI Taxonomy" id="373956"/>
    <lineage>
        <taxon>Eukaryota</taxon>
        <taxon>Metazoa</taxon>
        <taxon>Ecdysozoa</taxon>
        <taxon>Arthropoda</taxon>
        <taxon>Crustacea</taxon>
        <taxon>Multicrustacea</taxon>
        <taxon>Malacostraca</taxon>
        <taxon>Eumalacostraca</taxon>
        <taxon>Eucarida</taxon>
        <taxon>Decapoda</taxon>
        <taxon>Pleocyemata</taxon>
        <taxon>Caridea</taxon>
        <taxon>Atyoidea</taxon>
        <taxon>Atyidae</taxon>
        <taxon>Halocaridina</taxon>
    </lineage>
</organism>
<dbReference type="Proteomes" id="UP001381693">
    <property type="component" value="Unassembled WGS sequence"/>
</dbReference>
<dbReference type="PROSITE" id="PS50053">
    <property type="entry name" value="UBIQUITIN_2"/>
    <property type="match status" value="1"/>
</dbReference>
<dbReference type="CDD" id="cd01763">
    <property type="entry name" value="Ubl_SUMO_like"/>
    <property type="match status" value="1"/>
</dbReference>
<proteinExistence type="predicted"/>
<protein>
    <recommendedName>
        <fullName evidence="5">Ubiquitin-like domain-containing protein</fullName>
    </recommendedName>
</protein>
<feature type="coiled-coil region" evidence="3">
    <location>
        <begin position="112"/>
        <end position="139"/>
    </location>
</feature>
<comment type="caution">
    <text evidence="6">The sequence shown here is derived from an EMBL/GenBank/DDBJ whole genome shotgun (WGS) entry which is preliminary data.</text>
</comment>